<dbReference type="AlphaFoldDB" id="I3UY02"/>
<protein>
    <submittedName>
        <fullName evidence="2">Uncharacterized protein</fullName>
    </submittedName>
</protein>
<dbReference type="Proteomes" id="UP000005268">
    <property type="component" value="Chromosome"/>
</dbReference>
<sequence length="48" mass="5353">MQQLLSLWLQMTAPAITAIVPTFIASKIRGLMQVMSKRPTPAYSHIDP</sequence>
<gene>
    <name evidence="2" type="ORF">YSA_06694</name>
</gene>
<name>I3UY02_PSEPU</name>
<keyword evidence="1" id="KW-1133">Transmembrane helix</keyword>
<evidence type="ECO:0000256" key="1">
    <source>
        <dbReference type="SAM" id="Phobius"/>
    </source>
</evidence>
<dbReference type="EMBL" id="CP003588">
    <property type="protein sequence ID" value="AFK70373.1"/>
    <property type="molecule type" value="Genomic_DNA"/>
</dbReference>
<keyword evidence="1" id="KW-0472">Membrane</keyword>
<proteinExistence type="predicted"/>
<evidence type="ECO:0000313" key="3">
    <source>
        <dbReference type="Proteomes" id="UP000005268"/>
    </source>
</evidence>
<reference evidence="2 3" key="1">
    <citation type="journal article" date="2012" name="J. Bacteriol.">
        <title>Complete Genome Sequence of the Naphthalene-Degrading Pseudomonas putida Strain ND6.</title>
        <authorList>
            <person name="Li S."/>
            <person name="Zhao H."/>
            <person name="Li Y."/>
            <person name="Niu S."/>
            <person name="Cai B."/>
        </authorList>
    </citation>
    <scope>NUCLEOTIDE SEQUENCE [LARGE SCALE GENOMIC DNA]</scope>
    <source>
        <strain evidence="2 3">ND6</strain>
    </source>
</reference>
<evidence type="ECO:0000313" key="2">
    <source>
        <dbReference type="EMBL" id="AFK70373.1"/>
    </source>
</evidence>
<dbReference type="HOGENOM" id="CLU_3156851_0_0_6"/>
<organism evidence="2 3">
    <name type="scientific">Pseudomonas putida ND6</name>
    <dbReference type="NCBI Taxonomy" id="231023"/>
    <lineage>
        <taxon>Bacteria</taxon>
        <taxon>Pseudomonadati</taxon>
        <taxon>Pseudomonadota</taxon>
        <taxon>Gammaproteobacteria</taxon>
        <taxon>Pseudomonadales</taxon>
        <taxon>Pseudomonadaceae</taxon>
        <taxon>Pseudomonas</taxon>
    </lineage>
</organism>
<dbReference type="KEGG" id="ppi:YSA_06694"/>
<keyword evidence="1" id="KW-0812">Transmembrane</keyword>
<accession>I3UY02</accession>
<feature type="transmembrane region" description="Helical" evidence="1">
    <location>
        <begin position="6"/>
        <end position="28"/>
    </location>
</feature>